<sequence length="256" mass="29664">MATSRRTADTVDYSMQEKIMALYDLQKIDSKIDEINKIKGVLPTEVQDLEDEVAGLQTRIDNIKSGIDELNLQVKQSKEDTEQAKIQIAKYNEQQKNVRNNREFDAISKEIEYQELQIQLNDKHIKEYTAEIKVKKKQTEDAAAVLEERKIDLEAKRSELESIDMETADEMARLREEETRARAKIDERLLSAYSRIRSNVRNGLAVVTVKRDACGGCFNRIPPQRQFEIRQNKKIIVCEYCGRILVSDELDHEEEA</sequence>
<organism evidence="3 4">
    <name type="scientific">Alistipes inops</name>
    <dbReference type="NCBI Taxonomy" id="1501391"/>
    <lineage>
        <taxon>Bacteria</taxon>
        <taxon>Pseudomonadati</taxon>
        <taxon>Bacteroidota</taxon>
        <taxon>Bacteroidia</taxon>
        <taxon>Bacteroidales</taxon>
        <taxon>Rikenellaceae</taxon>
        <taxon>Alistipes</taxon>
    </lineage>
</organism>
<evidence type="ECO:0000256" key="1">
    <source>
        <dbReference type="SAM" id="Coils"/>
    </source>
</evidence>
<dbReference type="PANTHER" id="PTHR39082">
    <property type="entry name" value="PHOSPHOLIPASE C-BETA-2-RELATED"/>
    <property type="match status" value="1"/>
</dbReference>
<protein>
    <submittedName>
        <fullName evidence="3">Zinc ribbon domain protein</fullName>
    </submittedName>
</protein>
<comment type="caution">
    <text evidence="3">The sequence shown here is derived from an EMBL/GenBank/DDBJ whole genome shotgun (WGS) entry which is preliminary data.</text>
</comment>
<dbReference type="PANTHER" id="PTHR39082:SF1">
    <property type="entry name" value="SCAVENGER RECEPTOR CLASS A MEMBER 3"/>
    <property type="match status" value="1"/>
</dbReference>
<dbReference type="Gene3D" id="1.10.287.1490">
    <property type="match status" value="1"/>
</dbReference>
<dbReference type="InterPro" id="IPR052376">
    <property type="entry name" value="Oxidative_Scav/Glycosyltrans"/>
</dbReference>
<feature type="coiled-coil region" evidence="1">
    <location>
        <begin position="46"/>
        <end position="101"/>
    </location>
</feature>
<feature type="coiled-coil region" evidence="1">
    <location>
        <begin position="136"/>
        <end position="163"/>
    </location>
</feature>
<proteinExistence type="predicted"/>
<evidence type="ECO:0000313" key="4">
    <source>
        <dbReference type="Proteomes" id="UP000030889"/>
    </source>
</evidence>
<dbReference type="EMBL" id="JRGF01000003">
    <property type="protein sequence ID" value="KHE42566.1"/>
    <property type="molecule type" value="Genomic_DNA"/>
</dbReference>
<evidence type="ECO:0000259" key="2">
    <source>
        <dbReference type="Pfam" id="PF02591"/>
    </source>
</evidence>
<dbReference type="Pfam" id="PF02591">
    <property type="entry name" value="Zn_ribbon_9"/>
    <property type="match status" value="1"/>
</dbReference>
<name>A0ABR4YKH6_9BACT</name>
<dbReference type="RefSeq" id="WP_022062975.1">
    <property type="nucleotide sequence ID" value="NZ_JRGF01000003.1"/>
</dbReference>
<feature type="domain" description="C4-type zinc ribbon" evidence="2">
    <location>
        <begin position="213"/>
        <end position="245"/>
    </location>
</feature>
<evidence type="ECO:0000313" key="3">
    <source>
        <dbReference type="EMBL" id="KHE42566.1"/>
    </source>
</evidence>
<dbReference type="Proteomes" id="UP000030889">
    <property type="component" value="Unassembled WGS sequence"/>
</dbReference>
<dbReference type="InterPro" id="IPR003743">
    <property type="entry name" value="Zf-RING_7"/>
</dbReference>
<reference evidence="3 4" key="1">
    <citation type="submission" date="2014-09" db="EMBL/GenBank/DDBJ databases">
        <title>Alistipes sp. 627, sp. nov., a novel member of the family Rikenellaceae isolated from human faeces.</title>
        <authorList>
            <person name="Shkoporov A.N."/>
            <person name="Chaplin A.V."/>
            <person name="Motuzova O.V."/>
            <person name="Kafarskaia L.I."/>
            <person name="Khokhlova E.V."/>
            <person name="Efimov B.A."/>
        </authorList>
    </citation>
    <scope>NUCLEOTIDE SEQUENCE [LARGE SCALE GENOMIC DNA]</scope>
    <source>
        <strain evidence="3 4">627</strain>
    </source>
</reference>
<keyword evidence="4" id="KW-1185">Reference proteome</keyword>
<gene>
    <name evidence="3" type="ORF">LG35_02950</name>
</gene>
<accession>A0ABR4YKH6</accession>
<keyword evidence="1" id="KW-0175">Coiled coil</keyword>